<accession>A0AA41W727</accession>
<proteinExistence type="predicted"/>
<comment type="caution">
    <text evidence="1">The sequence shown here is derived from an EMBL/GenBank/DDBJ whole genome shotgun (WGS) entry which is preliminary data.</text>
</comment>
<evidence type="ECO:0000313" key="1">
    <source>
        <dbReference type="EMBL" id="MCM2680029.1"/>
    </source>
</evidence>
<dbReference type="EMBL" id="JAMQGP010000004">
    <property type="protein sequence ID" value="MCM2680029.1"/>
    <property type="molecule type" value="Genomic_DNA"/>
</dbReference>
<evidence type="ECO:0000313" key="2">
    <source>
        <dbReference type="Proteomes" id="UP001165393"/>
    </source>
</evidence>
<organism evidence="1 2">
    <name type="scientific">Echinimonas agarilytica</name>
    <dbReference type="NCBI Taxonomy" id="1215918"/>
    <lineage>
        <taxon>Bacteria</taxon>
        <taxon>Pseudomonadati</taxon>
        <taxon>Pseudomonadota</taxon>
        <taxon>Gammaproteobacteria</taxon>
        <taxon>Alteromonadales</taxon>
        <taxon>Echinimonadaceae</taxon>
        <taxon>Echinimonas</taxon>
    </lineage>
</organism>
<gene>
    <name evidence="1" type="ORF">NAF29_10170</name>
</gene>
<reference evidence="1 2" key="1">
    <citation type="journal article" date="2013" name="Antonie Van Leeuwenhoek">
        <title>Echinimonas agarilytica gen. nov., sp. nov., a new gammaproteobacterium isolated from the sea urchin Strongylocentrotus intermedius.</title>
        <authorList>
            <person name="Nedashkovskaya O.I."/>
            <person name="Stenkova A.M."/>
            <person name="Zhukova N.V."/>
            <person name="Van Trappen S."/>
            <person name="Lee J.S."/>
            <person name="Kim S.B."/>
        </authorList>
    </citation>
    <scope>NUCLEOTIDE SEQUENCE [LARGE SCALE GENOMIC DNA]</scope>
    <source>
        <strain evidence="1 2">KMM 6351</strain>
    </source>
</reference>
<dbReference type="Proteomes" id="UP001165393">
    <property type="component" value="Unassembled WGS sequence"/>
</dbReference>
<dbReference type="AlphaFoldDB" id="A0AA41W727"/>
<name>A0AA41W727_9GAMM</name>
<sequence>MYERYGLLTKDHKQKTAKEVMLRTVGFGVPDVQRAEYSLTNQATIVAENFIQPFAAASSKSSDPKLGRMQLYQLPWPVEALKELPPDSNVRLNVTLSYFIEPSPSRRGFKQRYSYQSHALRFEVIRPGQTLENFQAKINKLMEYDNYDGPEGDNSGWEYGSALRKRGSLHSDFWIGSPQDLADMHTIAICPVGGWWKYKTAEDRWQNDVRYSLIISVEAPDIEVDLYSEIETMIENTIEIET</sequence>
<keyword evidence="2" id="KW-1185">Reference proteome</keyword>
<protein>
    <submittedName>
        <fullName evidence="1">Uncharacterized protein</fullName>
    </submittedName>
</protein>